<name>Q95SS6_DROME</name>
<dbReference type="EMBL" id="AY060609">
    <property type="protein sequence ID" value="AAL28157.1"/>
    <property type="molecule type" value="mRNA"/>
</dbReference>
<organism evidence="1">
    <name type="scientific">Drosophila melanogaster</name>
    <name type="common">Fruit fly</name>
    <dbReference type="NCBI Taxonomy" id="7227"/>
    <lineage>
        <taxon>Eukaryota</taxon>
        <taxon>Metazoa</taxon>
        <taxon>Ecdysozoa</taxon>
        <taxon>Arthropoda</taxon>
        <taxon>Hexapoda</taxon>
        <taxon>Insecta</taxon>
        <taxon>Pterygota</taxon>
        <taxon>Neoptera</taxon>
        <taxon>Endopterygota</taxon>
        <taxon>Diptera</taxon>
        <taxon>Brachycera</taxon>
        <taxon>Muscomorpha</taxon>
        <taxon>Ephydroidea</taxon>
        <taxon>Drosophilidae</taxon>
        <taxon>Drosophila</taxon>
        <taxon>Sophophora</taxon>
    </lineage>
</organism>
<gene>
    <name evidence="2" type="primary">Sh</name>
    <name evidence="2" type="ORF">CG12348</name>
</gene>
<dbReference type="FlyBase" id="FBgn0003380">
    <property type="gene designation" value="Sh"/>
</dbReference>
<evidence type="ECO:0000313" key="2">
    <source>
        <dbReference type="FlyBase" id="FBgn0003380"/>
    </source>
</evidence>
<sequence>MVQTRRRLGQDCGITLCHCWRADHRTAGAGHRQQFQLLLSPRNGSGGDAEPEL</sequence>
<dbReference type="OrthoDB" id="415460at2759"/>
<protein>
    <submittedName>
        <fullName evidence="1">GH03046p</fullName>
    </submittedName>
</protein>
<proteinExistence type="evidence at transcript level"/>
<reference evidence="1" key="1">
    <citation type="submission" date="2003-02" db="EMBL/GenBank/DDBJ databases">
        <authorList>
            <person name="Stapleton M."/>
            <person name="Brokstein P."/>
            <person name="Hong L."/>
            <person name="Agbayani A."/>
            <person name="Carlson J."/>
            <person name="Champe M."/>
            <person name="Chavez C."/>
            <person name="Dorsett V."/>
            <person name="Dresnek D."/>
            <person name="Farfan D."/>
            <person name="Frise E."/>
            <person name="George R."/>
            <person name="Gonzalez M."/>
            <person name="Guarin H."/>
            <person name="Kronmiller B."/>
            <person name="Li P."/>
            <person name="Liao G."/>
            <person name="Miranda A."/>
            <person name="Mungall C.J."/>
            <person name="Nunoo J."/>
            <person name="Pacleb J."/>
            <person name="Paragas V."/>
            <person name="Park S."/>
            <person name="Patel S."/>
            <person name="Phouanenavong S."/>
            <person name="Wan K."/>
            <person name="Yu C."/>
            <person name="Lewis S.E."/>
            <person name="Rubin G.M."/>
            <person name="Celniker S."/>
        </authorList>
    </citation>
    <scope>NUCLEOTIDE SEQUENCE</scope>
    <source>
        <strain evidence="1">Berkeley</strain>
    </source>
</reference>
<dbReference type="AlphaFoldDB" id="Q95SS6"/>
<accession>Q95SS6</accession>
<dbReference type="AGR" id="FB:FBgn0003380"/>
<evidence type="ECO:0000313" key="1">
    <source>
        <dbReference type="EMBL" id="AAL28157.1"/>
    </source>
</evidence>